<proteinExistence type="predicted"/>
<evidence type="ECO:0000313" key="1">
    <source>
        <dbReference type="EMBL" id="GAA4445624.1"/>
    </source>
</evidence>
<reference evidence="2" key="1">
    <citation type="journal article" date="2019" name="Int. J. Syst. Evol. Microbiol.">
        <title>The Global Catalogue of Microorganisms (GCM) 10K type strain sequencing project: providing services to taxonomists for standard genome sequencing and annotation.</title>
        <authorList>
            <consortium name="The Broad Institute Genomics Platform"/>
            <consortium name="The Broad Institute Genome Sequencing Center for Infectious Disease"/>
            <person name="Wu L."/>
            <person name="Ma J."/>
        </authorList>
    </citation>
    <scope>NUCLEOTIDE SEQUENCE [LARGE SCALE GENOMIC DNA]</scope>
    <source>
        <strain evidence="2">JCM 17759</strain>
    </source>
</reference>
<name>A0ABP8M966_9BACT</name>
<dbReference type="Proteomes" id="UP001500840">
    <property type="component" value="Unassembled WGS sequence"/>
</dbReference>
<keyword evidence="2" id="KW-1185">Reference proteome</keyword>
<organism evidence="1 2">
    <name type="scientific">Novipirellula rosea</name>
    <dbReference type="NCBI Taxonomy" id="1031540"/>
    <lineage>
        <taxon>Bacteria</taxon>
        <taxon>Pseudomonadati</taxon>
        <taxon>Planctomycetota</taxon>
        <taxon>Planctomycetia</taxon>
        <taxon>Pirellulales</taxon>
        <taxon>Pirellulaceae</taxon>
        <taxon>Novipirellula</taxon>
    </lineage>
</organism>
<evidence type="ECO:0000313" key="2">
    <source>
        <dbReference type="Proteomes" id="UP001500840"/>
    </source>
</evidence>
<comment type="caution">
    <text evidence="1">The sequence shown here is derived from an EMBL/GenBank/DDBJ whole genome shotgun (WGS) entry which is preliminary data.</text>
</comment>
<sequence length="105" mass="11604">MTILATVVLIVTGYWLVTRTARIASIDYELNLGYATDRFGEPSDPSKPDSGDLWRAEQITGDNKVTFWLTAAAMPALLWVIRSAIRRSAERGNVSSLRHANGPNK</sequence>
<dbReference type="RefSeq" id="WP_345319165.1">
    <property type="nucleotide sequence ID" value="NZ_BAABGA010000008.1"/>
</dbReference>
<gene>
    <name evidence="1" type="ORF">GCM10023156_05450</name>
</gene>
<accession>A0ABP8M966</accession>
<protein>
    <submittedName>
        <fullName evidence="1">Uncharacterized protein</fullName>
    </submittedName>
</protein>
<dbReference type="EMBL" id="BAABGA010000008">
    <property type="protein sequence ID" value="GAA4445624.1"/>
    <property type="molecule type" value="Genomic_DNA"/>
</dbReference>